<dbReference type="Gene3D" id="3.30.310.180">
    <property type="match status" value="1"/>
</dbReference>
<dbReference type="AlphaFoldDB" id="A0AAD7XXM3"/>
<keyword evidence="4" id="KW-0010">Activator</keyword>
<dbReference type="GO" id="GO:0003713">
    <property type="term" value="F:transcription coactivator activity"/>
    <property type="evidence" value="ECO:0007669"/>
    <property type="project" value="TreeGrafter"/>
</dbReference>
<name>A0AAD7XXM3_9FUNG</name>
<sequence length="230" mass="26077">MVLFSRWTKHYLGLVRWKNATGMRDFTYIQEHVTKSLHGKNTGPWSLGFKVYRDVNHGTGGRSNPSSSLSSAMHHQQSSQGKDNKLMYQVTLGQQPGQVYCMVDGSVVVEAEKELEIILSRLKNLWQMRQSVMIEGTSFEIGDFTLRVANILLGSTYKGLLLEISYHPCSAPNVAADLFREFVESVVHPTAQLSCEYEYNYENVGLSNQDFTSAHTGYQYMMLFRNDGLL</sequence>
<organism evidence="5 6">
    <name type="scientific">Lichtheimia ornata</name>
    <dbReference type="NCBI Taxonomy" id="688661"/>
    <lineage>
        <taxon>Eukaryota</taxon>
        <taxon>Fungi</taxon>
        <taxon>Fungi incertae sedis</taxon>
        <taxon>Mucoromycota</taxon>
        <taxon>Mucoromycotina</taxon>
        <taxon>Mucoromycetes</taxon>
        <taxon>Mucorales</taxon>
        <taxon>Lichtheimiaceae</taxon>
        <taxon>Lichtheimia</taxon>
    </lineage>
</organism>
<evidence type="ECO:0000313" key="6">
    <source>
        <dbReference type="Proteomes" id="UP001234581"/>
    </source>
</evidence>
<comment type="subunit">
    <text evidence="4">Component of the Mediator complex.</text>
</comment>
<dbReference type="PANTHER" id="PTHR12465">
    <property type="entry name" value="UBIQUITIN SPECIFIC PROTEASE HOMOLOG 49"/>
    <property type="match status" value="1"/>
</dbReference>
<keyword evidence="6" id="KW-1185">Reference proteome</keyword>
<dbReference type="PANTHER" id="PTHR12465:SF0">
    <property type="entry name" value="MEDIATOR OF RNA POLYMERASE II TRANSCRIPTION SUBUNIT 20"/>
    <property type="match status" value="1"/>
</dbReference>
<keyword evidence="4" id="KW-0805">Transcription regulation</keyword>
<comment type="similarity">
    <text evidence="2 4">Belongs to the Mediator complex subunit 20 family.</text>
</comment>
<evidence type="ECO:0000256" key="4">
    <source>
        <dbReference type="RuleBase" id="RU364152"/>
    </source>
</evidence>
<protein>
    <recommendedName>
        <fullName evidence="4">Mediator of RNA polymerase II transcription subunit 20</fullName>
    </recommendedName>
    <alternativeName>
        <fullName evidence="4">Mediator complex subunit 20</fullName>
    </alternativeName>
</protein>
<dbReference type="GO" id="GO:0016592">
    <property type="term" value="C:mediator complex"/>
    <property type="evidence" value="ECO:0007669"/>
    <property type="project" value="InterPro"/>
</dbReference>
<dbReference type="InterPro" id="IPR013921">
    <property type="entry name" value="Mediator_Med20"/>
</dbReference>
<evidence type="ECO:0000256" key="1">
    <source>
        <dbReference type="ARBA" id="ARBA00004123"/>
    </source>
</evidence>
<reference evidence="5 6" key="1">
    <citation type="submission" date="2023-03" db="EMBL/GenBank/DDBJ databases">
        <title>Genome sequence of Lichtheimia ornata CBS 291.66.</title>
        <authorList>
            <person name="Mohabir J.T."/>
            <person name="Shea T.P."/>
            <person name="Kurbessoian T."/>
            <person name="Berby B."/>
            <person name="Fontaine J."/>
            <person name="Livny J."/>
            <person name="Gnirke A."/>
            <person name="Stajich J.E."/>
            <person name="Cuomo C.A."/>
        </authorList>
    </citation>
    <scope>NUCLEOTIDE SEQUENCE [LARGE SCALE GENOMIC DNA]</scope>
    <source>
        <strain evidence="5">CBS 291.66</strain>
    </source>
</reference>
<comment type="function">
    <text evidence="4">Component of the Mediator complex, a coactivator involved in the regulated transcription of nearly all RNA polymerase II-dependent genes. Mediator functions as a bridge to convey information from gene-specific regulatory proteins to the basal RNA polymerase II transcription machinery. Mediator is recruited to promoters by direct interactions with regulatory proteins and serves as a scaffold for the assembly of a functional preinitiation complex with RNA polymerase II and the general transcription factors.</text>
</comment>
<gene>
    <name evidence="4" type="primary">MED20</name>
    <name evidence="5" type="ORF">O0I10_010659</name>
</gene>
<keyword evidence="3 4" id="KW-0539">Nucleus</keyword>
<evidence type="ECO:0000313" key="5">
    <source>
        <dbReference type="EMBL" id="KAJ8653737.1"/>
    </source>
</evidence>
<dbReference type="EMBL" id="JARTCD010000073">
    <property type="protein sequence ID" value="KAJ8653737.1"/>
    <property type="molecule type" value="Genomic_DNA"/>
</dbReference>
<comment type="subcellular location">
    <subcellularLocation>
        <location evidence="1 4">Nucleus</location>
    </subcellularLocation>
</comment>
<evidence type="ECO:0000256" key="3">
    <source>
        <dbReference type="ARBA" id="ARBA00023242"/>
    </source>
</evidence>
<proteinExistence type="inferred from homology"/>
<dbReference type="GO" id="GO:0006357">
    <property type="term" value="P:regulation of transcription by RNA polymerase II"/>
    <property type="evidence" value="ECO:0007669"/>
    <property type="project" value="InterPro"/>
</dbReference>
<comment type="caution">
    <text evidence="5">The sequence shown here is derived from an EMBL/GenBank/DDBJ whole genome shotgun (WGS) entry which is preliminary data.</text>
</comment>
<keyword evidence="4" id="KW-0804">Transcription</keyword>
<evidence type="ECO:0000256" key="2">
    <source>
        <dbReference type="ARBA" id="ARBA00010743"/>
    </source>
</evidence>
<dbReference type="Proteomes" id="UP001234581">
    <property type="component" value="Unassembled WGS sequence"/>
</dbReference>
<accession>A0AAD7XXM3</accession>
<dbReference type="Pfam" id="PF08612">
    <property type="entry name" value="Med20"/>
    <property type="match status" value="1"/>
</dbReference>